<organism evidence="3 4">
    <name type="scientific">Microbacterium resistens</name>
    <dbReference type="NCBI Taxonomy" id="156977"/>
    <lineage>
        <taxon>Bacteria</taxon>
        <taxon>Bacillati</taxon>
        <taxon>Actinomycetota</taxon>
        <taxon>Actinomycetes</taxon>
        <taxon>Micrococcales</taxon>
        <taxon>Microbacteriaceae</taxon>
        <taxon>Microbacterium</taxon>
    </lineage>
</organism>
<feature type="transmembrane region" description="Helical" evidence="2">
    <location>
        <begin position="173"/>
        <end position="192"/>
    </location>
</feature>
<feature type="transmembrane region" description="Helical" evidence="2">
    <location>
        <begin position="7"/>
        <end position="28"/>
    </location>
</feature>
<name>A0ABY3RSM2_9MICO</name>
<keyword evidence="2" id="KW-1133">Transmembrane helix</keyword>
<gene>
    <name evidence="3" type="ORF">K8F61_15025</name>
</gene>
<reference evidence="3 4" key="1">
    <citation type="submission" date="2023-01" db="EMBL/GenBank/DDBJ databases">
        <title>Characterization of estradiol degrading bacteria Microbacterium sp. MZT7 and reveal degrading genes through genome analysis.</title>
        <authorList>
            <person name="Hao P."/>
            <person name="Gao Y."/>
        </authorList>
    </citation>
    <scope>NUCLEOTIDE SEQUENCE [LARGE SCALE GENOMIC DNA]</scope>
    <source>
        <strain evidence="3 4">MZT7</strain>
    </source>
</reference>
<feature type="compositionally biased region" description="Basic and acidic residues" evidence="1">
    <location>
        <begin position="368"/>
        <end position="403"/>
    </location>
</feature>
<feature type="region of interest" description="Disordered" evidence="1">
    <location>
        <begin position="364"/>
        <end position="403"/>
    </location>
</feature>
<keyword evidence="4" id="KW-1185">Reference proteome</keyword>
<proteinExistence type="predicted"/>
<feature type="transmembrane region" description="Helical" evidence="2">
    <location>
        <begin position="213"/>
        <end position="231"/>
    </location>
</feature>
<keyword evidence="2" id="KW-0472">Membrane</keyword>
<feature type="transmembrane region" description="Helical" evidence="2">
    <location>
        <begin position="333"/>
        <end position="354"/>
    </location>
</feature>
<accession>A0ABY3RSM2</accession>
<feature type="transmembrane region" description="Helical" evidence="2">
    <location>
        <begin position="294"/>
        <end position="313"/>
    </location>
</feature>
<feature type="transmembrane region" description="Helical" evidence="2">
    <location>
        <begin position="48"/>
        <end position="72"/>
    </location>
</feature>
<feature type="transmembrane region" description="Helical" evidence="2">
    <location>
        <begin position="108"/>
        <end position="127"/>
    </location>
</feature>
<feature type="transmembrane region" description="Helical" evidence="2">
    <location>
        <begin position="134"/>
        <end position="153"/>
    </location>
</feature>
<feature type="transmembrane region" description="Helical" evidence="2">
    <location>
        <begin position="84"/>
        <end position="102"/>
    </location>
</feature>
<dbReference type="Proteomes" id="UP001199642">
    <property type="component" value="Chromosome"/>
</dbReference>
<keyword evidence="2" id="KW-0812">Transmembrane</keyword>
<evidence type="ECO:0000313" key="4">
    <source>
        <dbReference type="Proteomes" id="UP001199642"/>
    </source>
</evidence>
<evidence type="ECO:0000313" key="3">
    <source>
        <dbReference type="EMBL" id="UGS25943.1"/>
    </source>
</evidence>
<evidence type="ECO:0000256" key="1">
    <source>
        <dbReference type="SAM" id="MobiDB-lite"/>
    </source>
</evidence>
<protein>
    <submittedName>
        <fullName evidence="3">Uncharacterized protein</fullName>
    </submittedName>
</protein>
<evidence type="ECO:0000256" key="2">
    <source>
        <dbReference type="SAM" id="Phobius"/>
    </source>
</evidence>
<dbReference type="EMBL" id="CP082781">
    <property type="protein sequence ID" value="UGS25943.1"/>
    <property type="molecule type" value="Genomic_DNA"/>
</dbReference>
<feature type="transmembrane region" description="Helical" evidence="2">
    <location>
        <begin position="251"/>
        <end position="273"/>
    </location>
</feature>
<dbReference type="RefSeq" id="WP_231819695.1">
    <property type="nucleotide sequence ID" value="NZ_CP082781.1"/>
</dbReference>
<sequence>MHARTRLLFPLLSVAASSIVTALALLRLTVPSVAGWFAEVPPGLLDRWIAPVPSAVLSLLLGLAGIVTGLRALVVERSASRRPAGIRIAAAALAAGVVLLSPGGVIPVAGYTFALVAVGLVVAAIVLLTLRHPVAGLVAIAGLGAAGFVAVRLLDAGDLLMRLLPAFARQLPFAGTTAVYLVVSTALGLWAIGDARPPYGRVAAGVLRHRRTITIVAAACALPYALARASWLTPWPQFGGDAELFAREPAMLLTGLLLGAGMLTGGVLTLGLIRPWGERFSSRFALLGDRPVPVGLAVIPAVAVAVLFLTGGLDFLLLAAEGGLPAGGALFEAAVLFPFWLWGPLLALAAWGYAMHRASEPLGPVRPRGREARRAAKDEERRNRERALAHLEALEDRDPEPSR</sequence>